<keyword evidence="5" id="KW-1185">Reference proteome</keyword>
<feature type="domain" description="F-box" evidence="3">
    <location>
        <begin position="13"/>
        <end position="49"/>
    </location>
</feature>
<dbReference type="EMBL" id="JAGGNH010000003">
    <property type="protein sequence ID" value="KAJ0980049.1"/>
    <property type="molecule type" value="Genomic_DNA"/>
</dbReference>
<dbReference type="OrthoDB" id="583613at2759"/>
<evidence type="ECO:0000313" key="4">
    <source>
        <dbReference type="EMBL" id="KAJ0980049.1"/>
    </source>
</evidence>
<protein>
    <recommendedName>
        <fullName evidence="3">F-box domain-containing protein</fullName>
    </recommendedName>
</protein>
<reference evidence="4" key="1">
    <citation type="submission" date="2021-03" db="EMBL/GenBank/DDBJ databases">
        <authorList>
            <person name="Li Z."/>
            <person name="Yang C."/>
        </authorList>
    </citation>
    <scope>NUCLEOTIDE SEQUENCE</scope>
    <source>
        <strain evidence="4">Dzin_1.0</strain>
        <tissue evidence="4">Leaf</tissue>
    </source>
</reference>
<organism evidence="4 5">
    <name type="scientific">Dioscorea zingiberensis</name>
    <dbReference type="NCBI Taxonomy" id="325984"/>
    <lineage>
        <taxon>Eukaryota</taxon>
        <taxon>Viridiplantae</taxon>
        <taxon>Streptophyta</taxon>
        <taxon>Embryophyta</taxon>
        <taxon>Tracheophyta</taxon>
        <taxon>Spermatophyta</taxon>
        <taxon>Magnoliopsida</taxon>
        <taxon>Liliopsida</taxon>
        <taxon>Dioscoreales</taxon>
        <taxon>Dioscoreaceae</taxon>
        <taxon>Dioscorea</taxon>
    </lineage>
</organism>
<gene>
    <name evidence="4" type="ORF">J5N97_015523</name>
</gene>
<evidence type="ECO:0000256" key="1">
    <source>
        <dbReference type="ARBA" id="ARBA00022441"/>
    </source>
</evidence>
<dbReference type="Pfam" id="PF01344">
    <property type="entry name" value="Kelch_1"/>
    <property type="match status" value="1"/>
</dbReference>
<dbReference type="InterPro" id="IPR006652">
    <property type="entry name" value="Kelch_1"/>
</dbReference>
<dbReference type="InterPro" id="IPR015915">
    <property type="entry name" value="Kelch-typ_b-propeller"/>
</dbReference>
<dbReference type="SUPFAM" id="SSF117281">
    <property type="entry name" value="Kelch motif"/>
    <property type="match status" value="1"/>
</dbReference>
<name>A0A9D5CVV7_9LILI</name>
<dbReference type="InterPro" id="IPR001810">
    <property type="entry name" value="F-box_dom"/>
</dbReference>
<evidence type="ECO:0000259" key="3">
    <source>
        <dbReference type="Pfam" id="PF00646"/>
    </source>
</evidence>
<dbReference type="Pfam" id="PF00646">
    <property type="entry name" value="F-box"/>
    <property type="match status" value="1"/>
</dbReference>
<sequence length="374" mass="42511">MEPPREDCEDLIPGLPDDIALMCLARISHGYHGLLECVSKKWRAAIRGHDYVALKEKEWLCGNWLFALSSGEDSLNCVAYDPDADRWHPMPRVPTTQRCQGFGYSCVSVCQRFFIIGGSYTTATFGQPLTTNDVLLFDPFKKNWSRAACMRRERGNFACAVVLNKIYVAGGSNLCHEVRGLAAAEVYDPLEDRWDDLPPLPTPLLECHGVSRKGQFHVFGRENPDGEQDMYFRFDPADWRWHIMKDFQQLPRLTCLYNTIFNDRVYAVHNEGIIQFLDGDFNNWQTLGVVPSVLLPDHQRPLKPFGFGFLGFKKYMFLVGGGIIKFNSETRTYGITKLNSTLFCDSTKLPLEWRDARSMPVSSAGSTSCFSLEE</sequence>
<dbReference type="Gene3D" id="2.120.10.80">
    <property type="entry name" value="Kelch-type beta propeller"/>
    <property type="match status" value="1"/>
</dbReference>
<dbReference type="SMART" id="SM00612">
    <property type="entry name" value="Kelch"/>
    <property type="match status" value="2"/>
</dbReference>
<dbReference type="CDD" id="cd22152">
    <property type="entry name" value="F-box_AtAFR-like"/>
    <property type="match status" value="1"/>
</dbReference>
<dbReference type="PANTHER" id="PTHR46344">
    <property type="entry name" value="OS02G0202900 PROTEIN"/>
    <property type="match status" value="1"/>
</dbReference>
<evidence type="ECO:0000256" key="2">
    <source>
        <dbReference type="ARBA" id="ARBA00022737"/>
    </source>
</evidence>
<dbReference type="Proteomes" id="UP001085076">
    <property type="component" value="Miscellaneous, Linkage group lg03"/>
</dbReference>
<reference evidence="4" key="2">
    <citation type="journal article" date="2022" name="Hortic Res">
        <title>The genome of Dioscorea zingiberensis sheds light on the biosynthesis, origin and evolution of the medicinally important diosgenin saponins.</title>
        <authorList>
            <person name="Li Y."/>
            <person name="Tan C."/>
            <person name="Li Z."/>
            <person name="Guo J."/>
            <person name="Li S."/>
            <person name="Chen X."/>
            <person name="Wang C."/>
            <person name="Dai X."/>
            <person name="Yang H."/>
            <person name="Song W."/>
            <person name="Hou L."/>
            <person name="Xu J."/>
            <person name="Tong Z."/>
            <person name="Xu A."/>
            <person name="Yuan X."/>
            <person name="Wang W."/>
            <person name="Yang Q."/>
            <person name="Chen L."/>
            <person name="Sun Z."/>
            <person name="Wang K."/>
            <person name="Pan B."/>
            <person name="Chen J."/>
            <person name="Bao Y."/>
            <person name="Liu F."/>
            <person name="Qi X."/>
            <person name="Gang D.R."/>
            <person name="Wen J."/>
            <person name="Li J."/>
        </authorList>
    </citation>
    <scope>NUCLEOTIDE SEQUENCE</scope>
    <source>
        <strain evidence="4">Dzin_1.0</strain>
    </source>
</reference>
<keyword evidence="2" id="KW-0677">Repeat</keyword>
<accession>A0A9D5CVV7</accession>
<dbReference type="PANTHER" id="PTHR46344:SF28">
    <property type="entry name" value="F-BOX DOMAIN-CONTAINING PROTEIN"/>
    <property type="match status" value="1"/>
</dbReference>
<dbReference type="AlphaFoldDB" id="A0A9D5CVV7"/>
<keyword evidence="1" id="KW-0880">Kelch repeat</keyword>
<comment type="caution">
    <text evidence="4">The sequence shown here is derived from an EMBL/GenBank/DDBJ whole genome shotgun (WGS) entry which is preliminary data.</text>
</comment>
<evidence type="ECO:0000313" key="5">
    <source>
        <dbReference type="Proteomes" id="UP001085076"/>
    </source>
</evidence>
<proteinExistence type="predicted"/>